<organism evidence="1 2">
    <name type="scientific">Herbinix hemicellulosilytica</name>
    <dbReference type="NCBI Taxonomy" id="1564487"/>
    <lineage>
        <taxon>Bacteria</taxon>
        <taxon>Bacillati</taxon>
        <taxon>Bacillota</taxon>
        <taxon>Clostridia</taxon>
        <taxon>Lachnospirales</taxon>
        <taxon>Lachnospiraceae</taxon>
        <taxon>Herbinix</taxon>
    </lineage>
</organism>
<evidence type="ECO:0008006" key="3">
    <source>
        <dbReference type="Google" id="ProtNLM"/>
    </source>
</evidence>
<keyword evidence="2" id="KW-1185">Reference proteome</keyword>
<dbReference type="OrthoDB" id="9803578at2"/>
<accession>A0A0H5SSN6</accession>
<dbReference type="InterPro" id="IPR029058">
    <property type="entry name" value="AB_hydrolase_fold"/>
</dbReference>
<dbReference type="InterPro" id="IPR000801">
    <property type="entry name" value="Esterase-like"/>
</dbReference>
<dbReference type="RefSeq" id="WP_103201497.1">
    <property type="nucleotide sequence ID" value="NZ_CVTD020000005.1"/>
</dbReference>
<dbReference type="AlphaFoldDB" id="A0A0H5SSN6"/>
<evidence type="ECO:0000313" key="1">
    <source>
        <dbReference type="EMBL" id="CRZ33308.1"/>
    </source>
</evidence>
<dbReference type="Pfam" id="PF00756">
    <property type="entry name" value="Esterase"/>
    <property type="match status" value="1"/>
</dbReference>
<reference evidence="1 2" key="1">
    <citation type="submission" date="2015-06" db="EMBL/GenBank/DDBJ databases">
        <authorList>
            <person name="Wibberg Daniel"/>
        </authorList>
    </citation>
    <scope>NUCLEOTIDE SEQUENCE [LARGE SCALE GENOMIC DNA]</scope>
    <source>
        <strain evidence="1 2">T3/55T</strain>
    </source>
</reference>
<dbReference type="SUPFAM" id="SSF53474">
    <property type="entry name" value="alpha/beta-Hydrolases"/>
    <property type="match status" value="1"/>
</dbReference>
<evidence type="ECO:0000313" key="2">
    <source>
        <dbReference type="Proteomes" id="UP000236497"/>
    </source>
</evidence>
<dbReference type="EMBL" id="CVTD020000005">
    <property type="protein sequence ID" value="CRZ33308.1"/>
    <property type="molecule type" value="Genomic_DNA"/>
</dbReference>
<dbReference type="InterPro" id="IPR050583">
    <property type="entry name" value="Mycobacterial_A85_antigen"/>
</dbReference>
<dbReference type="Proteomes" id="UP000236497">
    <property type="component" value="Unassembled WGS sequence"/>
</dbReference>
<dbReference type="PANTHER" id="PTHR48098:SF1">
    <property type="entry name" value="DIACYLGLYCEROL ACYLTRANSFERASE_MYCOLYLTRANSFERASE AG85A"/>
    <property type="match status" value="1"/>
</dbReference>
<name>A0A0H5SSN6_HERHM</name>
<sequence length="284" mass="32490">MSYMRFNFRSQTLGYYVDVSIVYPTDEYSYYQQDACANPLSIEGKRPRVYKPGMKFQTVYLIHGGGDDDTLTYRYTNAERYAQKNNVMLVTPCIPNSFGIDTRYGVKYQKFLSEELPVVIQTLFASSPKREDNFIVGYAMGGNIALGTAIMHPNLYRACVDISGGIGMTLSTETLIEELRGSHFRTNFPIYNSSFGSADSIIDSPYNIEAIARKNIQNGVEVCDFHIICGSDEFIRYRVEKDVQILKELGYPVNYICPEGYTHDFELWDKYIRLALDELLPLKR</sequence>
<proteinExistence type="predicted"/>
<dbReference type="PANTHER" id="PTHR48098">
    <property type="entry name" value="ENTEROCHELIN ESTERASE-RELATED"/>
    <property type="match status" value="1"/>
</dbReference>
<dbReference type="GO" id="GO:0016747">
    <property type="term" value="F:acyltransferase activity, transferring groups other than amino-acyl groups"/>
    <property type="evidence" value="ECO:0007669"/>
    <property type="project" value="TreeGrafter"/>
</dbReference>
<dbReference type="Gene3D" id="3.40.50.1820">
    <property type="entry name" value="alpha/beta hydrolase"/>
    <property type="match status" value="1"/>
</dbReference>
<gene>
    <name evidence="1" type="ORF">HHT355_0093</name>
</gene>
<protein>
    <recommendedName>
        <fullName evidence="3">S-formylglutathione hydrolase FrmB</fullName>
    </recommendedName>
</protein>